<dbReference type="Pfam" id="PF01965">
    <property type="entry name" value="DJ-1_PfpI"/>
    <property type="match status" value="1"/>
</dbReference>
<dbReference type="Gene3D" id="3.40.50.880">
    <property type="match status" value="1"/>
</dbReference>
<evidence type="ECO:0000259" key="2">
    <source>
        <dbReference type="Pfam" id="PF01965"/>
    </source>
</evidence>
<organism evidence="3 4">
    <name type="scientific">Luteipulveratus halotolerans</name>
    <dbReference type="NCBI Taxonomy" id="1631356"/>
    <lineage>
        <taxon>Bacteria</taxon>
        <taxon>Bacillati</taxon>
        <taxon>Actinomycetota</taxon>
        <taxon>Actinomycetes</taxon>
        <taxon>Micrococcales</taxon>
        <taxon>Dermacoccaceae</taxon>
        <taxon>Luteipulveratus</taxon>
    </lineage>
</organism>
<dbReference type="EMBL" id="LAIR01000002">
    <property type="protein sequence ID" value="KNX38715.1"/>
    <property type="molecule type" value="Genomic_DNA"/>
</dbReference>
<dbReference type="OrthoDB" id="9792284at2"/>
<dbReference type="PATRIC" id="fig|1631356.3.peg.3742"/>
<dbReference type="InterPro" id="IPR029062">
    <property type="entry name" value="Class_I_gatase-like"/>
</dbReference>
<comment type="caution">
    <text evidence="3">The sequence shown here is derived from an EMBL/GenBank/DDBJ whole genome shotgun (WGS) entry which is preliminary data.</text>
</comment>
<dbReference type="STRING" id="1631356.VV01_18725"/>
<dbReference type="PANTHER" id="PTHR42733:SF12">
    <property type="entry name" value="PROTEINASE"/>
    <property type="match status" value="1"/>
</dbReference>
<dbReference type="PANTHER" id="PTHR42733">
    <property type="entry name" value="DJ-1 PROTEIN"/>
    <property type="match status" value="1"/>
</dbReference>
<sequence>MTDDIQGQTIAFLTAGSGVEQVELTGPWQAVQDAGGTPRLIAPEPGSVQAFHHDVDKGDTFPVDATVDEVSEEDFDGLVLPGGTTNPDQLRLQPAAVALVKAFVEARKPVAAICHGPWTLVEADVLRGKTLTSWPSLRTDIVNAGGEWTDQEVFVCPCEGWVLVTSRNPDDLPAFNAQIVRTFTDPSAVAQAEGAHC</sequence>
<dbReference type="RefSeq" id="WP_050671210.1">
    <property type="nucleotide sequence ID" value="NZ_LAIR01000002.1"/>
</dbReference>
<keyword evidence="4" id="KW-1185">Reference proteome</keyword>
<comment type="similarity">
    <text evidence="1">Belongs to the peptidase C56 family.</text>
</comment>
<protein>
    <submittedName>
        <fullName evidence="3">Glutamine amidotransferase</fullName>
    </submittedName>
</protein>
<dbReference type="InterPro" id="IPR002818">
    <property type="entry name" value="DJ-1/PfpI"/>
</dbReference>
<keyword evidence="3" id="KW-0315">Glutamine amidotransferase</keyword>
<dbReference type="Proteomes" id="UP000037397">
    <property type="component" value="Unassembled WGS sequence"/>
</dbReference>
<dbReference type="NCBIfam" id="TIGR01382">
    <property type="entry name" value="PfpI"/>
    <property type="match status" value="1"/>
</dbReference>
<evidence type="ECO:0000313" key="3">
    <source>
        <dbReference type="EMBL" id="KNX38715.1"/>
    </source>
</evidence>
<proteinExistence type="inferred from homology"/>
<dbReference type="GO" id="GO:0016740">
    <property type="term" value="F:transferase activity"/>
    <property type="evidence" value="ECO:0007669"/>
    <property type="project" value="UniProtKB-KW"/>
</dbReference>
<dbReference type="InterPro" id="IPR006286">
    <property type="entry name" value="C56_PfpI-like"/>
</dbReference>
<name>A0A0L6CM54_9MICO</name>
<accession>A0A0L6CM54</accession>
<feature type="domain" description="DJ-1/PfpI" evidence="2">
    <location>
        <begin position="9"/>
        <end position="181"/>
    </location>
</feature>
<dbReference type="PROSITE" id="PS51276">
    <property type="entry name" value="PEPTIDASE_C56_PFPI"/>
    <property type="match status" value="1"/>
</dbReference>
<dbReference type="AlphaFoldDB" id="A0A0L6CM54"/>
<reference evidence="4" key="1">
    <citation type="submission" date="2015-03" db="EMBL/GenBank/DDBJ databases">
        <title>Luteipulveratus halotolerans sp. nov., a novel actinobacterium (Dermacoccaceae) from Sarawak, Malaysia.</title>
        <authorList>
            <person name="Juboi H."/>
            <person name="Basik A."/>
            <person name="Shamsul S.S."/>
            <person name="Arnold P."/>
            <person name="Schmitt E.K."/>
            <person name="Sanglier J.-J."/>
            <person name="Yeo T."/>
        </authorList>
    </citation>
    <scope>NUCLEOTIDE SEQUENCE [LARGE SCALE GENOMIC DNA]</scope>
    <source>
        <strain evidence="4">C296001</strain>
    </source>
</reference>
<gene>
    <name evidence="3" type="ORF">VV01_18725</name>
</gene>
<keyword evidence="3" id="KW-0808">Transferase</keyword>
<evidence type="ECO:0000313" key="4">
    <source>
        <dbReference type="Proteomes" id="UP000037397"/>
    </source>
</evidence>
<dbReference type="SUPFAM" id="SSF52317">
    <property type="entry name" value="Class I glutamine amidotransferase-like"/>
    <property type="match status" value="1"/>
</dbReference>
<evidence type="ECO:0000256" key="1">
    <source>
        <dbReference type="ARBA" id="ARBA00008542"/>
    </source>
</evidence>
<dbReference type="CDD" id="cd03134">
    <property type="entry name" value="GATase1_PfpI_like"/>
    <property type="match status" value="1"/>
</dbReference>